<dbReference type="EMBL" id="SSOP01000152">
    <property type="protein sequence ID" value="KAB5590687.1"/>
    <property type="molecule type" value="Genomic_DNA"/>
</dbReference>
<organism evidence="11 12">
    <name type="scientific">Ceratobasidium theobromae</name>
    <dbReference type="NCBI Taxonomy" id="1582974"/>
    <lineage>
        <taxon>Eukaryota</taxon>
        <taxon>Fungi</taxon>
        <taxon>Dikarya</taxon>
        <taxon>Basidiomycota</taxon>
        <taxon>Agaricomycotina</taxon>
        <taxon>Agaricomycetes</taxon>
        <taxon>Cantharellales</taxon>
        <taxon>Ceratobasidiaceae</taxon>
        <taxon>Ceratobasidium</taxon>
    </lineage>
</organism>
<dbReference type="Gene3D" id="3.20.20.80">
    <property type="entry name" value="Glycosidases"/>
    <property type="match status" value="1"/>
</dbReference>
<dbReference type="PANTHER" id="PTHR13049:SF2">
    <property type="entry name" value="COILED-COIL DOMAIN-CONTAINING PROTEIN 25"/>
    <property type="match status" value="1"/>
</dbReference>
<keyword evidence="3 8" id="KW-0378">Hydrolase</keyword>
<dbReference type="AlphaFoldDB" id="A0A5N5QHC2"/>
<keyword evidence="6 8" id="KW-0624">Polysaccharide degradation</keyword>
<keyword evidence="4 8" id="KW-0119">Carbohydrate metabolism</keyword>
<gene>
    <name evidence="11" type="ORF">CTheo_5883</name>
</gene>
<evidence type="ECO:0000259" key="10">
    <source>
        <dbReference type="PROSITE" id="PS51760"/>
    </source>
</evidence>
<dbReference type="InterPro" id="IPR001000">
    <property type="entry name" value="GH10_dom"/>
</dbReference>
<dbReference type="Proteomes" id="UP000383932">
    <property type="component" value="Unassembled WGS sequence"/>
</dbReference>
<name>A0A5N5QHC2_9AGAM</name>
<comment type="similarity">
    <text evidence="1 8">Belongs to the glycosyl hydrolase 10 (cellulase F) family.</text>
</comment>
<dbReference type="InterPro" id="IPR031158">
    <property type="entry name" value="GH10_AS"/>
</dbReference>
<feature type="coiled-coil region" evidence="9">
    <location>
        <begin position="186"/>
        <end position="213"/>
    </location>
</feature>
<comment type="caution">
    <text evidence="11">The sequence shown here is derived from an EMBL/GenBank/DDBJ whole genome shotgun (WGS) entry which is preliminary data.</text>
</comment>
<proteinExistence type="inferred from homology"/>
<dbReference type="EC" id="3.2.1.8" evidence="8"/>
<dbReference type="PROSITE" id="PS51760">
    <property type="entry name" value="GH10_2"/>
    <property type="match status" value="1"/>
</dbReference>
<dbReference type="InterPro" id="IPR039730">
    <property type="entry name" value="Jlp2/Ccd25"/>
</dbReference>
<dbReference type="PRINTS" id="PR00134">
    <property type="entry name" value="GLHYDRLASE10"/>
</dbReference>
<reference evidence="11 12" key="1">
    <citation type="journal article" date="2019" name="Fungal Biol. Biotechnol.">
        <title>Draft genome sequence of fastidious pathogen Ceratobasidium theobromae, which causes vascular-streak dieback in Theobroma cacao.</title>
        <authorList>
            <person name="Ali S.S."/>
            <person name="Asman A."/>
            <person name="Shao J."/>
            <person name="Firmansyah A.P."/>
            <person name="Susilo A.W."/>
            <person name="Rosmana A."/>
            <person name="McMahon P."/>
            <person name="Junaid M."/>
            <person name="Guest D."/>
            <person name="Kheng T.Y."/>
            <person name="Meinhardt L.W."/>
            <person name="Bailey B.A."/>
        </authorList>
    </citation>
    <scope>NUCLEOTIDE SEQUENCE [LARGE SCALE GENOMIC DNA]</scope>
    <source>
        <strain evidence="11 12">CT2</strain>
    </source>
</reference>
<evidence type="ECO:0000256" key="5">
    <source>
        <dbReference type="ARBA" id="ARBA00023295"/>
    </source>
</evidence>
<dbReference type="GO" id="GO:0031176">
    <property type="term" value="F:endo-1,4-beta-xylanase activity"/>
    <property type="evidence" value="ECO:0007669"/>
    <property type="project" value="UniProtKB-EC"/>
</dbReference>
<keyword evidence="11" id="KW-0858">Xylan degradation</keyword>
<evidence type="ECO:0000256" key="1">
    <source>
        <dbReference type="ARBA" id="ARBA00007495"/>
    </source>
</evidence>
<evidence type="ECO:0000313" key="11">
    <source>
        <dbReference type="EMBL" id="KAB5590687.1"/>
    </source>
</evidence>
<dbReference type="Pfam" id="PF05670">
    <property type="entry name" value="NFACT-R_1"/>
    <property type="match status" value="1"/>
</dbReference>
<keyword evidence="12" id="KW-1185">Reference proteome</keyword>
<dbReference type="PROSITE" id="PS00591">
    <property type="entry name" value="GH10_1"/>
    <property type="match status" value="1"/>
</dbReference>
<dbReference type="GO" id="GO:0045493">
    <property type="term" value="P:xylan catabolic process"/>
    <property type="evidence" value="ECO:0007669"/>
    <property type="project" value="UniProtKB-KW"/>
</dbReference>
<dbReference type="SMART" id="SM00633">
    <property type="entry name" value="Glyco_10"/>
    <property type="match status" value="1"/>
</dbReference>
<evidence type="ECO:0000256" key="8">
    <source>
        <dbReference type="RuleBase" id="RU361174"/>
    </source>
</evidence>
<keyword evidence="5 8" id="KW-0326">Glycosidase</keyword>
<keyword evidence="9" id="KW-0175">Coiled coil</keyword>
<dbReference type="InterPro" id="IPR017853">
    <property type="entry name" value="GH"/>
</dbReference>
<dbReference type="InterPro" id="IPR008532">
    <property type="entry name" value="NFACT_RNA-bd"/>
</dbReference>
<dbReference type="Pfam" id="PF00331">
    <property type="entry name" value="Glyco_hydro_10"/>
    <property type="match status" value="1"/>
</dbReference>
<accession>A0A5N5QHC2</accession>
<evidence type="ECO:0000313" key="12">
    <source>
        <dbReference type="Proteomes" id="UP000383932"/>
    </source>
</evidence>
<protein>
    <recommendedName>
        <fullName evidence="8">Beta-xylanase</fullName>
        <ecNumber evidence="8">3.2.1.8</ecNumber>
    </recommendedName>
</protein>
<feature type="domain" description="GH10" evidence="10">
    <location>
        <begin position="280"/>
        <end position="557"/>
    </location>
</feature>
<dbReference type="SUPFAM" id="SSF51445">
    <property type="entry name" value="(Trans)glycosidases"/>
    <property type="match status" value="1"/>
</dbReference>
<evidence type="ECO:0000256" key="7">
    <source>
        <dbReference type="PROSITE-ProRule" id="PRU10061"/>
    </source>
</evidence>
<evidence type="ECO:0000256" key="9">
    <source>
        <dbReference type="SAM" id="Coils"/>
    </source>
</evidence>
<evidence type="ECO:0000256" key="6">
    <source>
        <dbReference type="ARBA" id="ARBA00023326"/>
    </source>
</evidence>
<evidence type="ECO:0000256" key="4">
    <source>
        <dbReference type="ARBA" id="ARBA00023277"/>
    </source>
</evidence>
<dbReference type="OrthoDB" id="200398at2759"/>
<comment type="catalytic activity">
    <reaction evidence="8">
        <text>Endohydrolysis of (1-&gt;4)-beta-D-xylosidic linkages in xylans.</text>
        <dbReference type="EC" id="3.2.1.8"/>
    </reaction>
</comment>
<evidence type="ECO:0000256" key="2">
    <source>
        <dbReference type="ARBA" id="ARBA00008998"/>
    </source>
</evidence>
<sequence>MVGRHESKHICINIDLLSAVNPPAVIYMGKDKEESGYMMFLSIAATNLLSDEDLIRYGWPQDVWFHVDKLSSAHVYLRLPETIESWEKIPQELLIDCAQLVKANSIEGNKKDNLSIIYTPWDNLKKTGDMAVGQVAFHRNDRPRWNGQVKRVHVAERVNAIVNRLNKTKVVREVDHEQERVDRIKAESAKRKAEALEKKKADAEIARQREADKAARSYDTLFANADYDDEDEPKERKTGAELEEDFITATLIAVLAATPAVFGQLDSKIKSKGKKYFGTCSDSALLSNSQNAAIIKSDFGALTPENSAKWDAIEPSRGNFNFGGFDTLVNFAQSNGKLVRGHTFVWHSQLPSWVSSISDSATLTSVIQNHVTTIATRYKGKIYAWDVVNEIFNEDGTLRSSVFKNVLGENFVAIAFKAARAADSNAKLYINDYNLDSVNSKVNGMVALVNRQKSAGTPIDGIGSQAHLEAGGAGGVQAALTQLATTGCDVAITELDIKGASSSDYTTAVKACLNVSKCVGVTVWGVSDKDSWRSSYTPLLFDSNYQKKAAYNAVITALS</sequence>
<comment type="similarity">
    <text evidence="2">Belongs to the CCDC25 family.</text>
</comment>
<dbReference type="PANTHER" id="PTHR13049">
    <property type="entry name" value="DUF814-RELATED"/>
    <property type="match status" value="1"/>
</dbReference>
<evidence type="ECO:0000256" key="3">
    <source>
        <dbReference type="ARBA" id="ARBA00022801"/>
    </source>
</evidence>
<feature type="active site" description="Nucleophile" evidence="7">
    <location>
        <position position="494"/>
    </location>
</feature>